<proteinExistence type="predicted"/>
<protein>
    <submittedName>
        <fullName evidence="1">Uncharacterized protein</fullName>
    </submittedName>
</protein>
<sequence>MLPLIVAFQQDSLPGHLAYIKWNMHNVPEAGLGDIIFPMSIQKATHEEGWYFAQDFEFIGASDVGYTGLQPRPDIGNETRLHAVFSSFVNGTTSKDPNCYDGADYGPGVSCAVDVSGKYSNMYHLRVQNTRDTTWNGTLIDTVTGIETHIGSYTLPTGSLGIKGSQLGFVEWWPFNNGLPVTCGSLNQTSVAFGIPTTSTEGAGPGSLEDPYEVYECAGKQNFKFKRVSDNVEVGVGFKTTTTLSESIFTIPWTVSNVTPAGLSDVAFPITFMESDPGGRYIFSQSFSFGNLSYGGILELKPLSAKVGSYLHARFRSFIPGTTTSDKKCRLDSDATSAHCSVLFRGNHSHTYHLRVYNTGGTGWAGSVTDTVTGRSHHIGSYELPSGTGGIAGFQIGGVKFDTENSRPLETCSSLANVSAVFGKPIVLSTVVGLSDLGDAQVSRDCAQYGSKKYDNGVMVHIHLANKGAEEHVNPVESLLAVPSAISRLRN</sequence>
<accession>A0A5N6E8Q6</accession>
<reference evidence="1 2" key="1">
    <citation type="submission" date="2019-04" db="EMBL/GenBank/DDBJ databases">
        <title>Fungal friends and foes A comparative genomics study of 23 Aspergillus species from section Flavi.</title>
        <authorList>
            <consortium name="DOE Joint Genome Institute"/>
            <person name="Kjaerbolling I."/>
            <person name="Vesth T.C."/>
            <person name="Frisvad J.C."/>
            <person name="Nybo J.L."/>
            <person name="Theobald S."/>
            <person name="Kildgaard S."/>
            <person name="Petersen T.I."/>
            <person name="Kuo A."/>
            <person name="Sato A."/>
            <person name="Lyhne E.K."/>
            <person name="Kogle M.E."/>
            <person name="Wiebenga A."/>
            <person name="Kun R.S."/>
            <person name="Lubbers R.J."/>
            <person name="Makela M.R."/>
            <person name="Barry K."/>
            <person name="Chovatia M."/>
            <person name="Clum A."/>
            <person name="Daum C."/>
            <person name="Haridas S."/>
            <person name="He G."/>
            <person name="LaButti K."/>
            <person name="Lipzen A."/>
            <person name="Mondo S."/>
            <person name="Pangilinan J."/>
            <person name="Riley R."/>
            <person name="Salamov A."/>
            <person name="Simmons B.A."/>
            <person name="Magnuson J.K."/>
            <person name="Henrissat B."/>
            <person name="Mortensen U.H."/>
            <person name="Larsen T.O."/>
            <person name="De vries R.P."/>
            <person name="Grigoriev I.V."/>
            <person name="Machida M."/>
            <person name="Baker S.E."/>
            <person name="Andersen M.R."/>
        </authorList>
    </citation>
    <scope>NUCLEOTIDE SEQUENCE [LARGE SCALE GENOMIC DNA]</scope>
    <source>
        <strain evidence="1 2">CBS 126849</strain>
    </source>
</reference>
<evidence type="ECO:0000313" key="1">
    <source>
        <dbReference type="EMBL" id="KAB8212790.1"/>
    </source>
</evidence>
<dbReference type="AlphaFoldDB" id="A0A5N6E8Q6"/>
<keyword evidence="2" id="KW-1185">Reference proteome</keyword>
<name>A0A5N6E8Q6_9EURO</name>
<dbReference type="EMBL" id="ML733881">
    <property type="protein sequence ID" value="KAB8212790.1"/>
    <property type="molecule type" value="Genomic_DNA"/>
</dbReference>
<dbReference type="Proteomes" id="UP000326799">
    <property type="component" value="Unassembled WGS sequence"/>
</dbReference>
<evidence type="ECO:0000313" key="2">
    <source>
        <dbReference type="Proteomes" id="UP000326799"/>
    </source>
</evidence>
<gene>
    <name evidence="1" type="ORF">BDV33DRAFT_186140</name>
</gene>
<organism evidence="1 2">
    <name type="scientific">Aspergillus novoparasiticus</name>
    <dbReference type="NCBI Taxonomy" id="986946"/>
    <lineage>
        <taxon>Eukaryota</taxon>
        <taxon>Fungi</taxon>
        <taxon>Dikarya</taxon>
        <taxon>Ascomycota</taxon>
        <taxon>Pezizomycotina</taxon>
        <taxon>Eurotiomycetes</taxon>
        <taxon>Eurotiomycetidae</taxon>
        <taxon>Eurotiales</taxon>
        <taxon>Aspergillaceae</taxon>
        <taxon>Aspergillus</taxon>
        <taxon>Aspergillus subgen. Circumdati</taxon>
    </lineage>
</organism>